<gene>
    <name evidence="4" type="primary">rpsR</name>
    <name evidence="7" type="ordered locus">STAUR_5849</name>
    <name evidence="8" type="ORF">STIAU_0975</name>
</gene>
<dbReference type="PATRIC" id="fig|378806.16.peg.2292"/>
<sequence length="146" mass="15002">MNGTDNKTSSGAGARSGGSGGGGRSGGFGGGDRGGDRGGFGGGDRGGDRGGFGGGDRGDRGGDRGMDDDKRGGRGFGRKKVCRFCAEKNAKVDFKDQATLKYFVTERGKIIPRRISGNCAKHQREVAIAIKRARGLALLPYNAMVG</sequence>
<evidence type="ECO:0000256" key="5">
    <source>
        <dbReference type="RuleBase" id="RU003910"/>
    </source>
</evidence>
<dbReference type="GO" id="GO:0022627">
    <property type="term" value="C:cytosolic small ribosomal subunit"/>
    <property type="evidence" value="ECO:0007669"/>
    <property type="project" value="TreeGrafter"/>
</dbReference>
<reference evidence="7 9" key="2">
    <citation type="journal article" date="2011" name="Mol. Biol. Evol.">
        <title>Comparative genomic analysis of fruiting body formation in Myxococcales.</title>
        <authorList>
            <person name="Huntley S."/>
            <person name="Hamann N."/>
            <person name="Wegener-Feldbrugge S."/>
            <person name="Treuner-Lange A."/>
            <person name="Kube M."/>
            <person name="Reinhardt R."/>
            <person name="Klages S."/>
            <person name="Muller R."/>
            <person name="Ronning C.M."/>
            <person name="Nierman W.C."/>
            <person name="Sogaard-Andersen L."/>
        </authorList>
    </citation>
    <scope>NUCLEOTIDE SEQUENCE [LARGE SCALE GENOMIC DNA]</scope>
    <source>
        <strain evidence="7 9">DW4/3-1</strain>
    </source>
</reference>
<dbReference type="eggNOG" id="COG0238">
    <property type="taxonomic scope" value="Bacteria"/>
</dbReference>
<dbReference type="AlphaFoldDB" id="Q08SF5"/>
<keyword evidence="4" id="KW-0699">rRNA-binding</keyword>
<dbReference type="Proteomes" id="UP000032702">
    <property type="component" value="Unassembled WGS sequence"/>
</dbReference>
<dbReference type="PRINTS" id="PR00974">
    <property type="entry name" value="RIBOSOMALS18"/>
</dbReference>
<name>Q08SF5_STIAD</name>
<evidence type="ECO:0000313" key="10">
    <source>
        <dbReference type="Proteomes" id="UP000032702"/>
    </source>
</evidence>
<dbReference type="EMBL" id="AAMD01000164">
    <property type="protein sequence ID" value="EAU63410.1"/>
    <property type="molecule type" value="Genomic_DNA"/>
</dbReference>
<evidence type="ECO:0000313" key="9">
    <source>
        <dbReference type="Proteomes" id="UP000001351"/>
    </source>
</evidence>
<keyword evidence="4" id="KW-0694">RNA-binding</keyword>
<reference evidence="8 10" key="1">
    <citation type="submission" date="2006-04" db="EMBL/GenBank/DDBJ databases">
        <authorList>
            <person name="Nierman W.C."/>
        </authorList>
    </citation>
    <scope>NUCLEOTIDE SEQUENCE [LARGE SCALE GENOMIC DNA]</scope>
    <source>
        <strain evidence="8 10">DW4/3-1</strain>
    </source>
</reference>
<keyword evidence="2 4" id="KW-0689">Ribosomal protein</keyword>
<dbReference type="InterPro" id="IPR036870">
    <property type="entry name" value="Ribosomal_bS18_sf"/>
</dbReference>
<comment type="similarity">
    <text evidence="1 4 5">Belongs to the bacterial ribosomal protein bS18 family.</text>
</comment>
<evidence type="ECO:0000256" key="3">
    <source>
        <dbReference type="ARBA" id="ARBA00023274"/>
    </source>
</evidence>
<evidence type="ECO:0000256" key="2">
    <source>
        <dbReference type="ARBA" id="ARBA00022980"/>
    </source>
</evidence>
<feature type="compositionally biased region" description="Basic and acidic residues" evidence="6">
    <location>
        <begin position="56"/>
        <end position="72"/>
    </location>
</feature>
<comment type="function">
    <text evidence="4">Binds as a heterodimer with protein bS6 to the central domain of the 16S rRNA, where it helps stabilize the platform of the 30S subunit.</text>
</comment>
<evidence type="ECO:0000256" key="6">
    <source>
        <dbReference type="SAM" id="MobiDB-lite"/>
    </source>
</evidence>
<proteinExistence type="inferred from homology"/>
<dbReference type="InterPro" id="IPR001648">
    <property type="entry name" value="Ribosomal_bS18"/>
</dbReference>
<dbReference type="Gene3D" id="4.10.640.10">
    <property type="entry name" value="Ribosomal protein S18"/>
    <property type="match status" value="1"/>
</dbReference>
<dbReference type="NCBIfam" id="TIGR00165">
    <property type="entry name" value="S18"/>
    <property type="match status" value="1"/>
</dbReference>
<dbReference type="EMBL" id="CP002271">
    <property type="protein sequence ID" value="ADO73610.1"/>
    <property type="molecule type" value="Genomic_DNA"/>
</dbReference>
<dbReference type="GO" id="GO:0006412">
    <property type="term" value="P:translation"/>
    <property type="evidence" value="ECO:0007669"/>
    <property type="project" value="UniProtKB-UniRule"/>
</dbReference>
<dbReference type="PANTHER" id="PTHR13479">
    <property type="entry name" value="30S RIBOSOMAL PROTEIN S18"/>
    <property type="match status" value="1"/>
</dbReference>
<evidence type="ECO:0000256" key="4">
    <source>
        <dbReference type="HAMAP-Rule" id="MF_00270"/>
    </source>
</evidence>
<feature type="compositionally biased region" description="Gly residues" evidence="6">
    <location>
        <begin position="14"/>
        <end position="55"/>
    </location>
</feature>
<dbReference type="PANTHER" id="PTHR13479:SF40">
    <property type="entry name" value="SMALL RIBOSOMAL SUBUNIT PROTEIN BS18M"/>
    <property type="match status" value="1"/>
</dbReference>
<evidence type="ECO:0000313" key="7">
    <source>
        <dbReference type="EMBL" id="ADO73610.1"/>
    </source>
</evidence>
<dbReference type="HOGENOM" id="CLU_148710_0_2_7"/>
<feature type="region of interest" description="Disordered" evidence="6">
    <location>
        <begin position="1"/>
        <end position="76"/>
    </location>
</feature>
<dbReference type="STRING" id="378806.STAUR_5849"/>
<protein>
    <recommendedName>
        <fullName evidence="4">Small ribosomal subunit protein bS18</fullName>
    </recommendedName>
</protein>
<keyword evidence="9" id="KW-1185">Reference proteome</keyword>
<dbReference type="GO" id="GO:0070181">
    <property type="term" value="F:small ribosomal subunit rRNA binding"/>
    <property type="evidence" value="ECO:0007669"/>
    <property type="project" value="TreeGrafter"/>
</dbReference>
<dbReference type="KEGG" id="sur:STAUR_5849"/>
<dbReference type="GO" id="GO:0003735">
    <property type="term" value="F:structural constituent of ribosome"/>
    <property type="evidence" value="ECO:0007669"/>
    <property type="project" value="InterPro"/>
</dbReference>
<organism evidence="8 10">
    <name type="scientific">Stigmatella aurantiaca (strain DW4/3-1)</name>
    <dbReference type="NCBI Taxonomy" id="378806"/>
    <lineage>
        <taxon>Bacteria</taxon>
        <taxon>Pseudomonadati</taxon>
        <taxon>Myxococcota</taxon>
        <taxon>Myxococcia</taxon>
        <taxon>Myxococcales</taxon>
        <taxon>Cystobacterineae</taxon>
        <taxon>Archangiaceae</taxon>
        <taxon>Stigmatella</taxon>
    </lineage>
</organism>
<dbReference type="HAMAP" id="MF_00270">
    <property type="entry name" value="Ribosomal_bS18"/>
    <property type="match status" value="1"/>
</dbReference>
<evidence type="ECO:0000313" key="8">
    <source>
        <dbReference type="EMBL" id="EAU63410.1"/>
    </source>
</evidence>
<dbReference type="RefSeq" id="WP_002617746.1">
    <property type="nucleotide sequence ID" value="NC_014623.1"/>
</dbReference>
<dbReference type="Proteomes" id="UP000001351">
    <property type="component" value="Chromosome"/>
</dbReference>
<evidence type="ECO:0000256" key="1">
    <source>
        <dbReference type="ARBA" id="ARBA00005589"/>
    </source>
</evidence>
<accession>Q08SF5</accession>
<comment type="subunit">
    <text evidence="4">Part of the 30S ribosomal subunit. Forms a tight heterodimer with protein bS6.</text>
</comment>
<dbReference type="SUPFAM" id="SSF46911">
    <property type="entry name" value="Ribosomal protein S18"/>
    <property type="match status" value="1"/>
</dbReference>
<dbReference type="Pfam" id="PF01084">
    <property type="entry name" value="Ribosomal_S18"/>
    <property type="match status" value="1"/>
</dbReference>
<dbReference type="OrthoDB" id="9812008at2"/>
<keyword evidence="3 4" id="KW-0687">Ribonucleoprotein</keyword>